<keyword evidence="2" id="KW-1133">Transmembrane helix</keyword>
<evidence type="ECO:0000256" key="2">
    <source>
        <dbReference type="SAM" id="Phobius"/>
    </source>
</evidence>
<evidence type="ECO:0000256" key="1">
    <source>
        <dbReference type="SAM" id="MobiDB-lite"/>
    </source>
</evidence>
<keyword evidence="2" id="KW-0812">Transmembrane</keyword>
<feature type="transmembrane region" description="Helical" evidence="2">
    <location>
        <begin position="12"/>
        <end position="35"/>
    </location>
</feature>
<evidence type="ECO:0000313" key="3">
    <source>
        <dbReference type="EMBL" id="TXD93175.1"/>
    </source>
</evidence>
<accession>A0A5C6ZSW6</accession>
<sequence length="90" mass="10501">MHEASFESILKTVLIILFIYFGFKIFIKWFGPLILKWFLKRIGQKFQQQFNGQAAPKAQKKGKVNLDSDKPKSSNSNKKVGEYIDFEEID</sequence>
<comment type="caution">
    <text evidence="3">The sequence shown here is derived from an EMBL/GenBank/DDBJ whole genome shotgun (WGS) entry which is preliminary data.</text>
</comment>
<dbReference type="RefSeq" id="WP_146933042.1">
    <property type="nucleotide sequence ID" value="NZ_CBCSHZ010000023.1"/>
</dbReference>
<name>A0A5C6ZSW6_9FLAO</name>
<keyword evidence="2" id="KW-0472">Membrane</keyword>
<dbReference type="OrthoDB" id="1123055at2"/>
<keyword evidence="4" id="KW-1185">Reference proteome</keyword>
<dbReference type="Proteomes" id="UP000321367">
    <property type="component" value="Unassembled WGS sequence"/>
</dbReference>
<feature type="region of interest" description="Disordered" evidence="1">
    <location>
        <begin position="50"/>
        <end position="90"/>
    </location>
</feature>
<gene>
    <name evidence="3" type="ORF">ES724_11230</name>
</gene>
<evidence type="ECO:0000313" key="4">
    <source>
        <dbReference type="Proteomes" id="UP000321367"/>
    </source>
</evidence>
<dbReference type="AlphaFoldDB" id="A0A5C6ZSW6"/>
<organism evidence="3 4">
    <name type="scientific">Gillisia hiemivivida</name>
    <dbReference type="NCBI Taxonomy" id="291190"/>
    <lineage>
        <taxon>Bacteria</taxon>
        <taxon>Pseudomonadati</taxon>
        <taxon>Bacteroidota</taxon>
        <taxon>Flavobacteriia</taxon>
        <taxon>Flavobacteriales</taxon>
        <taxon>Flavobacteriaceae</taxon>
        <taxon>Gillisia</taxon>
    </lineage>
</organism>
<protein>
    <submittedName>
        <fullName evidence="3">DUF4834 domain-containing protein</fullName>
    </submittedName>
</protein>
<reference evidence="3 4" key="1">
    <citation type="submission" date="2019-08" db="EMBL/GenBank/DDBJ databases">
        <title>Genome sequence of Gillisia hiemivivida IC154 (type strain).</title>
        <authorList>
            <person name="Bowman J.P."/>
        </authorList>
    </citation>
    <scope>NUCLEOTIDE SEQUENCE [LARGE SCALE GENOMIC DNA]</scope>
    <source>
        <strain evidence="3 4">IC154</strain>
    </source>
</reference>
<proteinExistence type="predicted"/>
<dbReference type="EMBL" id="VORY01000013">
    <property type="protein sequence ID" value="TXD93175.1"/>
    <property type="molecule type" value="Genomic_DNA"/>
</dbReference>